<dbReference type="Proteomes" id="UP000314294">
    <property type="component" value="Unassembled WGS sequence"/>
</dbReference>
<comment type="caution">
    <text evidence="1">The sequence shown here is derived from an EMBL/GenBank/DDBJ whole genome shotgun (WGS) entry which is preliminary data.</text>
</comment>
<dbReference type="EMBL" id="SRLO01000028">
    <property type="protein sequence ID" value="TNN84180.1"/>
    <property type="molecule type" value="Genomic_DNA"/>
</dbReference>
<organism evidence="1 2">
    <name type="scientific">Liparis tanakae</name>
    <name type="common">Tanaka's snailfish</name>
    <dbReference type="NCBI Taxonomy" id="230148"/>
    <lineage>
        <taxon>Eukaryota</taxon>
        <taxon>Metazoa</taxon>
        <taxon>Chordata</taxon>
        <taxon>Craniata</taxon>
        <taxon>Vertebrata</taxon>
        <taxon>Euteleostomi</taxon>
        <taxon>Actinopterygii</taxon>
        <taxon>Neopterygii</taxon>
        <taxon>Teleostei</taxon>
        <taxon>Neoteleostei</taxon>
        <taxon>Acanthomorphata</taxon>
        <taxon>Eupercaria</taxon>
        <taxon>Perciformes</taxon>
        <taxon>Cottioidei</taxon>
        <taxon>Cottales</taxon>
        <taxon>Liparidae</taxon>
        <taxon>Liparis</taxon>
    </lineage>
</organism>
<gene>
    <name evidence="1" type="ORF">EYF80_005507</name>
</gene>
<keyword evidence="2" id="KW-1185">Reference proteome</keyword>
<proteinExistence type="predicted"/>
<evidence type="ECO:0000313" key="2">
    <source>
        <dbReference type="Proteomes" id="UP000314294"/>
    </source>
</evidence>
<reference evidence="1 2" key="1">
    <citation type="submission" date="2019-03" db="EMBL/GenBank/DDBJ databases">
        <title>First draft genome of Liparis tanakae, snailfish: a comprehensive survey of snailfish specific genes.</title>
        <authorList>
            <person name="Kim W."/>
            <person name="Song I."/>
            <person name="Jeong J.-H."/>
            <person name="Kim D."/>
            <person name="Kim S."/>
            <person name="Ryu S."/>
            <person name="Song J.Y."/>
            <person name="Lee S.K."/>
        </authorList>
    </citation>
    <scope>NUCLEOTIDE SEQUENCE [LARGE SCALE GENOMIC DNA]</scope>
    <source>
        <tissue evidence="1">Muscle</tissue>
    </source>
</reference>
<accession>A0A4Z2J1P5</accession>
<name>A0A4Z2J1P5_9TELE</name>
<sequence length="219" mass="24208">MAASRDRHVLWPSSDISTYSRLSGLRPLSPPSPFTVYDFPLFSTTRSSSVDLTLPPPHLEHRDTLRNAHHQTVTGDPQDLFDPLVTAVAFQQLHTHFPRVQDAHLEETRGRPIRRPSRHIQPLIKIRAISYHGVLSPLPDGLQSGGAQRRDDVSQRLLLGVRAGFGRRELRLSAVRRLELGCGDVLPVRVGVGVLVAVLVVVRVHASARGLVRPGVVDP</sequence>
<evidence type="ECO:0000313" key="1">
    <source>
        <dbReference type="EMBL" id="TNN84180.1"/>
    </source>
</evidence>
<protein>
    <submittedName>
        <fullName evidence="1">Uncharacterized protein</fullName>
    </submittedName>
</protein>
<dbReference type="AlphaFoldDB" id="A0A4Z2J1P5"/>